<gene>
    <name evidence="2" type="ORF">PHYPSEUDO_007163</name>
</gene>
<evidence type="ECO:0000313" key="3">
    <source>
        <dbReference type="Proteomes" id="UP000694044"/>
    </source>
</evidence>
<proteinExistence type="predicted"/>
<keyword evidence="3" id="KW-1185">Reference proteome</keyword>
<organism evidence="2 3">
    <name type="scientific">Phytophthora pseudosyringae</name>
    <dbReference type="NCBI Taxonomy" id="221518"/>
    <lineage>
        <taxon>Eukaryota</taxon>
        <taxon>Sar</taxon>
        <taxon>Stramenopiles</taxon>
        <taxon>Oomycota</taxon>
        <taxon>Peronosporomycetes</taxon>
        <taxon>Peronosporales</taxon>
        <taxon>Peronosporaceae</taxon>
        <taxon>Phytophthora</taxon>
    </lineage>
</organism>
<reference evidence="2" key="1">
    <citation type="submission" date="2021-02" db="EMBL/GenBank/DDBJ databases">
        <authorList>
            <person name="Palmer J.M."/>
        </authorList>
    </citation>
    <scope>NUCLEOTIDE SEQUENCE</scope>
    <source>
        <strain evidence="2">SCRP734</strain>
    </source>
</reference>
<dbReference type="Proteomes" id="UP000694044">
    <property type="component" value="Unassembled WGS sequence"/>
</dbReference>
<dbReference type="AlphaFoldDB" id="A0A8T1VHE1"/>
<feature type="compositionally biased region" description="Low complexity" evidence="1">
    <location>
        <begin position="1"/>
        <end position="14"/>
    </location>
</feature>
<evidence type="ECO:0000313" key="2">
    <source>
        <dbReference type="EMBL" id="KAG7380501.1"/>
    </source>
</evidence>
<feature type="region of interest" description="Disordered" evidence="1">
    <location>
        <begin position="45"/>
        <end position="87"/>
    </location>
</feature>
<sequence length="108" mass="11865">MVHWVTTAPDTAAESAEEESPAMAWMNDAGLRMTRWFQLVLAKSSGGDKMTPADISSASRRTGTRSTEQKKRGDPQREGSATRRVGRATPTVLDFDVFDFTARVTDIS</sequence>
<evidence type="ECO:0000256" key="1">
    <source>
        <dbReference type="SAM" id="MobiDB-lite"/>
    </source>
</evidence>
<dbReference type="EMBL" id="JAGDFM010000290">
    <property type="protein sequence ID" value="KAG7380501.1"/>
    <property type="molecule type" value="Genomic_DNA"/>
</dbReference>
<accession>A0A8T1VHE1</accession>
<comment type="caution">
    <text evidence="2">The sequence shown here is derived from an EMBL/GenBank/DDBJ whole genome shotgun (WGS) entry which is preliminary data.</text>
</comment>
<feature type="compositionally biased region" description="Low complexity" evidence="1">
    <location>
        <begin position="56"/>
        <end position="66"/>
    </location>
</feature>
<feature type="region of interest" description="Disordered" evidence="1">
    <location>
        <begin position="1"/>
        <end position="21"/>
    </location>
</feature>
<protein>
    <submittedName>
        <fullName evidence="2">Uncharacterized protein</fullName>
    </submittedName>
</protein>
<feature type="compositionally biased region" description="Basic and acidic residues" evidence="1">
    <location>
        <begin position="67"/>
        <end position="81"/>
    </location>
</feature>
<name>A0A8T1VHE1_9STRA</name>